<proteinExistence type="predicted"/>
<reference evidence="1 2" key="1">
    <citation type="submission" date="2013-04" db="EMBL/GenBank/DDBJ databases">
        <title>Gluconobacter oxydans NBRC 3293 whole genome sequence.</title>
        <authorList>
            <person name="Matsutani M."/>
            <person name="Yakushi T."/>
            <person name="Matsushita K."/>
        </authorList>
    </citation>
    <scope>NUCLEOTIDE SEQUENCE [LARGE SCALE GENOMIC DNA]</scope>
    <source>
        <strain evidence="1 2">NBRC 3293</strain>
    </source>
</reference>
<gene>
    <name evidence="1" type="ORF">NBRC3293_0763</name>
</gene>
<evidence type="ECO:0000313" key="2">
    <source>
        <dbReference type="Proteomes" id="UP000484858"/>
    </source>
</evidence>
<name>A0A829X6Y9_GLUOY</name>
<evidence type="ECO:0008006" key="3">
    <source>
        <dbReference type="Google" id="ProtNLM"/>
    </source>
</evidence>
<evidence type="ECO:0000313" key="1">
    <source>
        <dbReference type="EMBL" id="GEM16266.1"/>
    </source>
</evidence>
<protein>
    <recommendedName>
        <fullName evidence="3">UrcA family protein</fullName>
    </recommendedName>
</protein>
<sequence length="180" mass="19833">MAQQTVFTALGLQAAFPNGFKAQKTETGTLHALKISRRHERRIPLQELHAMIRFSSLLFCALSASVILPLQAARAIPTQTGTTSASTTPASTGRVSMRVDLSSLDLTSRKGWETATQQVTQASHAVCHQLQEEDWLLATDVTDCEQDALSDARTSLYDLRDRQRASRRNGHVFLALSARK</sequence>
<dbReference type="Proteomes" id="UP000484858">
    <property type="component" value="Unassembled WGS sequence"/>
</dbReference>
<organism evidence="1 2">
    <name type="scientific">Gluconobacter oxydans NBRC 3293</name>
    <dbReference type="NCBI Taxonomy" id="1315969"/>
    <lineage>
        <taxon>Bacteria</taxon>
        <taxon>Pseudomonadati</taxon>
        <taxon>Pseudomonadota</taxon>
        <taxon>Alphaproteobacteria</taxon>
        <taxon>Acetobacterales</taxon>
        <taxon>Acetobacteraceae</taxon>
        <taxon>Gluconobacter</taxon>
    </lineage>
</organism>
<dbReference type="InterPro" id="IPR030972">
    <property type="entry name" value="UrcA_uranyl"/>
</dbReference>
<dbReference type="AlphaFoldDB" id="A0A829X6Y9"/>
<dbReference type="NCBIfam" id="TIGR04433">
    <property type="entry name" value="UrcA_uranyl"/>
    <property type="match status" value="1"/>
</dbReference>
<dbReference type="EMBL" id="BARJ01000003">
    <property type="protein sequence ID" value="GEM16266.1"/>
    <property type="molecule type" value="Genomic_DNA"/>
</dbReference>
<comment type="caution">
    <text evidence="1">The sequence shown here is derived from an EMBL/GenBank/DDBJ whole genome shotgun (WGS) entry which is preliminary data.</text>
</comment>
<accession>A0A829X6Y9</accession>